<dbReference type="SMART" id="SM00827">
    <property type="entry name" value="PKS_AT"/>
    <property type="match status" value="1"/>
</dbReference>
<evidence type="ECO:0000313" key="6">
    <source>
        <dbReference type="Proteomes" id="UP000005801"/>
    </source>
</evidence>
<dbReference type="STRING" id="391625.PPSIR1_03233"/>
<dbReference type="SUPFAM" id="SSF55048">
    <property type="entry name" value="Probable ACP-binding domain of malonyl-CoA ACP transacylase"/>
    <property type="match status" value="1"/>
</dbReference>
<accession>A6GKS2</accession>
<dbReference type="Pfam" id="PF00698">
    <property type="entry name" value="Acyl_transf_1"/>
    <property type="match status" value="1"/>
</dbReference>
<dbReference type="Pfam" id="PF08659">
    <property type="entry name" value="KR"/>
    <property type="match status" value="1"/>
</dbReference>
<evidence type="ECO:0000259" key="4">
    <source>
        <dbReference type="SMART" id="SM00827"/>
    </source>
</evidence>
<dbReference type="GO" id="GO:0006633">
    <property type="term" value="P:fatty acid biosynthetic process"/>
    <property type="evidence" value="ECO:0007669"/>
    <property type="project" value="TreeGrafter"/>
</dbReference>
<keyword evidence="3" id="KW-0808">Transferase</keyword>
<keyword evidence="1" id="KW-0596">Phosphopantetheine</keyword>
<dbReference type="Gene3D" id="3.40.366.10">
    <property type="entry name" value="Malonyl-Coenzyme A Acyl Carrier Protein, domain 2"/>
    <property type="match status" value="1"/>
</dbReference>
<dbReference type="AlphaFoldDB" id="A6GKS2"/>
<dbReference type="Gene3D" id="3.40.50.720">
    <property type="entry name" value="NAD(P)-binding Rossmann-like Domain"/>
    <property type="match status" value="1"/>
</dbReference>
<dbReference type="RefSeq" id="WP_006977308.1">
    <property type="nucleotide sequence ID" value="NZ_ABCS01000223.1"/>
</dbReference>
<dbReference type="InterPro" id="IPR001227">
    <property type="entry name" value="Ac_transferase_dom_sf"/>
</dbReference>
<dbReference type="eggNOG" id="COG3321">
    <property type="taxonomic scope" value="Bacteria"/>
</dbReference>
<protein>
    <submittedName>
        <fullName evidence="5">Modular polyketide synthase</fullName>
    </submittedName>
</protein>
<organism evidence="5 6">
    <name type="scientific">Plesiocystis pacifica SIR-1</name>
    <dbReference type="NCBI Taxonomy" id="391625"/>
    <lineage>
        <taxon>Bacteria</taxon>
        <taxon>Pseudomonadati</taxon>
        <taxon>Myxococcota</taxon>
        <taxon>Polyangia</taxon>
        <taxon>Nannocystales</taxon>
        <taxon>Nannocystaceae</taxon>
        <taxon>Plesiocystis</taxon>
    </lineage>
</organism>
<feature type="non-terminal residue" evidence="5">
    <location>
        <position position="1"/>
    </location>
</feature>
<sequence length="750" mass="79525">FPGQGAQWPAMAQELLRTCAPFRAEIEACAAALEPHVEWSLLDVLEQRPGAASLDRVDVVQPTLFAMMAGLAATWRALGVVPEVVVGHSQGEIGAAYCAGVLSLDDAAMLVARRSQLIRALSGTGGMAAVQLSREELDERSRRIDPSGEELAIAVDNGGTSMVVSGTLGAVDALLAELEADGVFARKVKVDYASHCAQVEPIQAQMLEACATIQPRVGHTPMMSTVDLRLVDGPELDGSYWFRNLRQRVRFGEAVAQLLDSGFSAFVEVSPHPLMGVPLAGAFEARGAGDETLFLPTLRRDQGGLEVLDGRLAELALAGAPIDWSRHFEASGEAPQLPLPTYAFQRRRFWIDRPTRTADAGPAKATDDAAPAADNPLATLAAAALEDGDLDALADELDLDQIERVMLAKLAPKLGRWHVRGAQERLAATWRHRVEWARVNPSVRGAAASPRWCLAHIPDPETGQPDPSTAALLEALRRAGQEPTLLRCEPGWTREDYRRALAEGMGVDAGPGARALPVDALLSTLALAEGEPTDGRPPSLETLERTTALLQGLIDLDAEALVPTLPRLWVLTRGAAGPHDLRAPEQAMLWGLGAVAGVEHVSLWGGCLDLPPALTDALDDPHALASALSLALASDESQLALRGGQVQAKRLVACPDHGRSGAQPAWSGTALITGGTGAIGGHTARWLAREGIQRLVLTSRRGPWAPGAAELEAELVALGPSVELVACDVADPEALGALLDRLRREGPPLR</sequence>
<evidence type="ECO:0000256" key="2">
    <source>
        <dbReference type="ARBA" id="ARBA00022553"/>
    </source>
</evidence>
<feature type="domain" description="Malonyl-CoA:ACP transacylase (MAT)" evidence="4">
    <location>
        <begin position="1"/>
        <end position="302"/>
    </location>
</feature>
<evidence type="ECO:0000256" key="3">
    <source>
        <dbReference type="ARBA" id="ARBA00022679"/>
    </source>
</evidence>
<evidence type="ECO:0000256" key="1">
    <source>
        <dbReference type="ARBA" id="ARBA00022450"/>
    </source>
</evidence>
<dbReference type="PANTHER" id="PTHR43775">
    <property type="entry name" value="FATTY ACID SYNTHASE"/>
    <property type="match status" value="1"/>
</dbReference>
<dbReference type="InterPro" id="IPR013968">
    <property type="entry name" value="PKS_KR"/>
</dbReference>
<dbReference type="PANTHER" id="PTHR43775:SF37">
    <property type="entry name" value="SI:DKEY-61P9.11"/>
    <property type="match status" value="1"/>
</dbReference>
<dbReference type="InterPro" id="IPR036291">
    <property type="entry name" value="NAD(P)-bd_dom_sf"/>
</dbReference>
<comment type="caution">
    <text evidence="5">The sequence shown here is derived from an EMBL/GenBank/DDBJ whole genome shotgun (WGS) entry which is preliminary data.</text>
</comment>
<dbReference type="OrthoDB" id="9808564at2"/>
<dbReference type="InterPro" id="IPR016036">
    <property type="entry name" value="Malonyl_transacylase_ACP-bd"/>
</dbReference>
<feature type="non-terminal residue" evidence="5">
    <location>
        <position position="750"/>
    </location>
</feature>
<dbReference type="SUPFAM" id="SSF51735">
    <property type="entry name" value="NAD(P)-binding Rossmann-fold domains"/>
    <property type="match status" value="2"/>
</dbReference>
<keyword evidence="6" id="KW-1185">Reference proteome</keyword>
<gene>
    <name evidence="5" type="ORF">PPSIR1_03233</name>
</gene>
<dbReference type="GO" id="GO:0004312">
    <property type="term" value="F:fatty acid synthase activity"/>
    <property type="evidence" value="ECO:0007669"/>
    <property type="project" value="TreeGrafter"/>
</dbReference>
<reference evidence="5 6" key="1">
    <citation type="submission" date="2007-06" db="EMBL/GenBank/DDBJ databases">
        <authorList>
            <person name="Shimkets L."/>
            <person name="Ferriera S."/>
            <person name="Johnson J."/>
            <person name="Kravitz S."/>
            <person name="Beeson K."/>
            <person name="Sutton G."/>
            <person name="Rogers Y.-H."/>
            <person name="Friedman R."/>
            <person name="Frazier M."/>
            <person name="Venter J.C."/>
        </authorList>
    </citation>
    <scope>NUCLEOTIDE SEQUENCE [LARGE SCALE GENOMIC DNA]</scope>
    <source>
        <strain evidence="5 6">SIR-1</strain>
    </source>
</reference>
<dbReference type="eggNOG" id="COG1028">
    <property type="taxonomic scope" value="Bacteria"/>
</dbReference>
<dbReference type="InterPro" id="IPR050091">
    <property type="entry name" value="PKS_NRPS_Biosynth_Enz"/>
</dbReference>
<dbReference type="SUPFAM" id="SSF52151">
    <property type="entry name" value="FabD/lysophospholipase-like"/>
    <property type="match status" value="1"/>
</dbReference>
<dbReference type="Proteomes" id="UP000005801">
    <property type="component" value="Unassembled WGS sequence"/>
</dbReference>
<dbReference type="InterPro" id="IPR014043">
    <property type="entry name" value="Acyl_transferase_dom"/>
</dbReference>
<name>A6GKS2_9BACT</name>
<evidence type="ECO:0000313" key="5">
    <source>
        <dbReference type="EMBL" id="EDM73531.1"/>
    </source>
</evidence>
<dbReference type="EMBL" id="ABCS01000223">
    <property type="protein sequence ID" value="EDM73531.1"/>
    <property type="molecule type" value="Genomic_DNA"/>
</dbReference>
<proteinExistence type="predicted"/>
<dbReference type="FunFam" id="3.40.366.10:FF:000002">
    <property type="entry name" value="Probable polyketide synthase 2"/>
    <property type="match status" value="1"/>
</dbReference>
<dbReference type="InterPro" id="IPR016035">
    <property type="entry name" value="Acyl_Trfase/lysoPLipase"/>
</dbReference>
<keyword evidence="2" id="KW-0597">Phosphoprotein</keyword>
<dbReference type="Gene3D" id="3.30.70.3290">
    <property type="match status" value="1"/>
</dbReference>